<protein>
    <submittedName>
        <fullName evidence="1">DUF3040 domain-containing protein</fullName>
    </submittedName>
</protein>
<proteinExistence type="predicted"/>
<dbReference type="EMBL" id="CP073767">
    <property type="protein sequence ID" value="UWZ58568.1"/>
    <property type="molecule type" value="Genomic_DNA"/>
</dbReference>
<dbReference type="KEGG" id="daur:Daura_21765"/>
<organism evidence="1 2">
    <name type="scientific">Dactylosporangium aurantiacum</name>
    <dbReference type="NCBI Taxonomy" id="35754"/>
    <lineage>
        <taxon>Bacteria</taxon>
        <taxon>Bacillati</taxon>
        <taxon>Actinomycetota</taxon>
        <taxon>Actinomycetes</taxon>
        <taxon>Micromonosporales</taxon>
        <taxon>Micromonosporaceae</taxon>
        <taxon>Dactylosporangium</taxon>
    </lineage>
</organism>
<dbReference type="RefSeq" id="WP_156090305.1">
    <property type="nucleotide sequence ID" value="NZ_CP073767.1"/>
</dbReference>
<gene>
    <name evidence="1" type="ORF">Daura_21765</name>
</gene>
<name>A0A9Q9MGR6_9ACTN</name>
<dbReference type="AlphaFoldDB" id="A0A9Q9MGR6"/>
<accession>A0A9Q9MGR6</accession>
<evidence type="ECO:0000313" key="1">
    <source>
        <dbReference type="EMBL" id="UWZ58568.1"/>
    </source>
</evidence>
<evidence type="ECO:0000313" key="2">
    <source>
        <dbReference type="Proteomes" id="UP001058003"/>
    </source>
</evidence>
<sequence>MRDKLPSWDEECLAELARRTREQDADFVAGLAGLRPVAPREYHGRTAVTAAAVVTVVLTLGVWVWLGWFVALLVTIKAVAAVVLLSGDGDSDEDLSAI</sequence>
<reference evidence="1" key="1">
    <citation type="submission" date="2021-04" db="EMBL/GenBank/DDBJ databases">
        <title>Dactylosporangium aurantiacum NRRL B-8018 full assembly.</title>
        <authorList>
            <person name="Hartkoorn R.C."/>
            <person name="Beaudoing E."/>
            <person name="Hot D."/>
        </authorList>
    </citation>
    <scope>NUCLEOTIDE SEQUENCE</scope>
    <source>
        <strain evidence="1">NRRL B-8018</strain>
    </source>
</reference>
<dbReference type="Proteomes" id="UP001058003">
    <property type="component" value="Chromosome"/>
</dbReference>
<keyword evidence="2" id="KW-1185">Reference proteome</keyword>